<protein>
    <submittedName>
        <fullName evidence="2">Uncharacterized protein</fullName>
    </submittedName>
</protein>
<dbReference type="PANTHER" id="PTHR33246">
    <property type="entry name" value="CCHC-TYPE DOMAIN-CONTAINING PROTEIN"/>
    <property type="match status" value="1"/>
</dbReference>
<organism evidence="2 5">
    <name type="scientific">Puccinia graminis f. sp. tritici</name>
    <dbReference type="NCBI Taxonomy" id="56615"/>
    <lineage>
        <taxon>Eukaryota</taxon>
        <taxon>Fungi</taxon>
        <taxon>Dikarya</taxon>
        <taxon>Basidiomycota</taxon>
        <taxon>Pucciniomycotina</taxon>
        <taxon>Pucciniomycetes</taxon>
        <taxon>Pucciniales</taxon>
        <taxon>Pucciniaceae</taxon>
        <taxon>Puccinia</taxon>
    </lineage>
</organism>
<feature type="compositionally biased region" description="Polar residues" evidence="1">
    <location>
        <begin position="31"/>
        <end position="42"/>
    </location>
</feature>
<feature type="compositionally biased region" description="Polar residues" evidence="1">
    <location>
        <begin position="327"/>
        <end position="336"/>
    </location>
</feature>
<evidence type="ECO:0000313" key="3">
    <source>
        <dbReference type="EMBL" id="KAA1071900.1"/>
    </source>
</evidence>
<dbReference type="Proteomes" id="UP000324748">
    <property type="component" value="Unassembled WGS sequence"/>
</dbReference>
<feature type="compositionally biased region" description="Polar residues" evidence="1">
    <location>
        <begin position="359"/>
        <end position="370"/>
    </location>
</feature>
<dbReference type="AlphaFoldDB" id="A0A5B0LS68"/>
<feature type="region of interest" description="Disordered" evidence="1">
    <location>
        <begin position="1"/>
        <end position="106"/>
    </location>
</feature>
<feature type="region of interest" description="Disordered" evidence="1">
    <location>
        <begin position="327"/>
        <end position="499"/>
    </location>
</feature>
<dbReference type="PANTHER" id="PTHR33246:SF51">
    <property type="entry name" value="MYB_SANT-LIKE DOMAIN-CONTAINING PROTEIN"/>
    <property type="match status" value="1"/>
</dbReference>
<accession>A0A5B0LS68</accession>
<sequence length="514" mass="56928">MDPSPQIDPLLDSAAPIPLSTELLPPLGVSQHATPSSSNPTAPKNKAQRSRRTNAQMVVWRSEQTKLSRARAEHRQEARIVKEKAKPSPKKKKSTTTTSYLDSSKNSDRGKNFVYEDFENICSYLENSQHRSDLFGEGEKTSVGAAKLTKSKAFEVFAAWMNQHNPELFLSGRRLQQRLSSYKSKYVEAKNFEEGTGAGILDKDGPQTLAEVLDGKCPCFDRIDAIYRDKPNVIPMLEFDHSQPAATLPPANELTDDDEDDSSEEIIFEGQKKTQANQPRGGVMAEDPISLADHSSEDQALPSELSSEEYLLPDTLSLPDLVAEQSSKCPTATTIPHQPVEVRLPSAPTAKIKPPQPNVTPHSPAPSTLRVSRGNKPGPSTQPDPSARGSHAPEPKSKMTLASSFTQGNDRKFSLLDKQLEIDQSRRGREAAQAERERNRADRKDARESSIMEKRLNFDEARLKRQDDKEEKAASEASKKEDRLRGERKEMVTSMMAEGRSTSDIAALVKLVFG</sequence>
<comment type="caution">
    <text evidence="2">The sequence shown here is derived from an EMBL/GenBank/DDBJ whole genome shotgun (WGS) entry which is preliminary data.</text>
</comment>
<feature type="compositionally biased region" description="Low complexity" evidence="1">
    <location>
        <begin position="95"/>
        <end position="104"/>
    </location>
</feature>
<name>A0A5B0LS68_PUCGR</name>
<dbReference type="Proteomes" id="UP000325313">
    <property type="component" value="Unassembled WGS sequence"/>
</dbReference>
<dbReference type="EMBL" id="VDEP01000509">
    <property type="protein sequence ID" value="KAA1066700.1"/>
    <property type="molecule type" value="Genomic_DNA"/>
</dbReference>
<gene>
    <name evidence="3" type="ORF">PGT21_022421</name>
    <name evidence="2" type="ORF">PGTUg99_013356</name>
</gene>
<feature type="compositionally biased region" description="Basic and acidic residues" evidence="1">
    <location>
        <begin position="63"/>
        <end position="86"/>
    </location>
</feature>
<proteinExistence type="predicted"/>
<evidence type="ECO:0000313" key="4">
    <source>
        <dbReference type="Proteomes" id="UP000324748"/>
    </source>
</evidence>
<keyword evidence="4" id="KW-1185">Reference proteome</keyword>
<feature type="compositionally biased region" description="Acidic residues" evidence="1">
    <location>
        <begin position="254"/>
        <end position="263"/>
    </location>
</feature>
<evidence type="ECO:0000256" key="1">
    <source>
        <dbReference type="SAM" id="MobiDB-lite"/>
    </source>
</evidence>
<evidence type="ECO:0000313" key="2">
    <source>
        <dbReference type="EMBL" id="KAA1066700.1"/>
    </source>
</evidence>
<evidence type="ECO:0000313" key="5">
    <source>
        <dbReference type="Proteomes" id="UP000325313"/>
    </source>
</evidence>
<dbReference type="OrthoDB" id="2507256at2759"/>
<feature type="region of interest" description="Disordered" evidence="1">
    <location>
        <begin position="243"/>
        <end position="263"/>
    </location>
</feature>
<reference evidence="4 5" key="1">
    <citation type="submission" date="2019-05" db="EMBL/GenBank/DDBJ databases">
        <title>Emergence of the Ug99 lineage of the wheat stem rust pathogen through somatic hybridization.</title>
        <authorList>
            <person name="Li F."/>
            <person name="Upadhyaya N.M."/>
            <person name="Sperschneider J."/>
            <person name="Matny O."/>
            <person name="Nguyen-Phuc H."/>
            <person name="Mago R."/>
            <person name="Raley C."/>
            <person name="Miller M.E."/>
            <person name="Silverstein K.A.T."/>
            <person name="Henningsen E."/>
            <person name="Hirsch C.D."/>
            <person name="Visser B."/>
            <person name="Pretorius Z.A."/>
            <person name="Steffenson B.J."/>
            <person name="Schwessinger B."/>
            <person name="Dodds P.N."/>
            <person name="Figueroa M."/>
        </authorList>
    </citation>
    <scope>NUCLEOTIDE SEQUENCE [LARGE SCALE GENOMIC DNA]</scope>
    <source>
        <strain evidence="3">21-0</strain>
        <strain evidence="2 5">Ug99</strain>
    </source>
</reference>
<feature type="compositionally biased region" description="Basic and acidic residues" evidence="1">
    <location>
        <begin position="409"/>
        <end position="491"/>
    </location>
</feature>
<dbReference type="EMBL" id="VSWC01000170">
    <property type="protein sequence ID" value="KAA1071900.1"/>
    <property type="molecule type" value="Genomic_DNA"/>
</dbReference>